<proteinExistence type="predicted"/>
<dbReference type="Proteomes" id="UP001210169">
    <property type="component" value="Chromosome"/>
</dbReference>
<dbReference type="GeneID" id="301329238"/>
<keyword evidence="1" id="KW-0472">Membrane</keyword>
<organism evidence="2 3">
    <name type="scientific">Streptomyces nigrescens</name>
    <dbReference type="NCBI Taxonomy" id="1920"/>
    <lineage>
        <taxon>Bacteria</taxon>
        <taxon>Bacillati</taxon>
        <taxon>Actinomycetota</taxon>
        <taxon>Actinomycetes</taxon>
        <taxon>Kitasatosporales</taxon>
        <taxon>Streptomycetaceae</taxon>
        <taxon>Streptomyces</taxon>
    </lineage>
</organism>
<accession>A0ABY7IVE4</accession>
<feature type="transmembrane region" description="Helical" evidence="1">
    <location>
        <begin position="108"/>
        <end position="132"/>
    </location>
</feature>
<sequence>MRTIVPLVALWAVTAAVTRWCWKTWRRGNDGLWAARWGSLGWTLLIGDLAVMTTLAALNVVQLLTETFAVVLLVVAAACAVAKPVATRRADTATRVLRSGLGLPLARPLWRPIAVGACWMGGTAVSMAAWLLIDATRPVAGGPADSPLPHGYMTTGIVLAVLGLAHCAIQEERIRREQRHVRTAEQQYLTESPAPEADPG</sequence>
<name>A0ABY7IVE4_STRNI</name>
<dbReference type="RefSeq" id="WP_277410247.1">
    <property type="nucleotide sequence ID" value="NZ_CP114203.1"/>
</dbReference>
<protein>
    <submittedName>
        <fullName evidence="2">Uncharacterized protein</fullName>
    </submittedName>
</protein>
<dbReference type="EMBL" id="CP114203">
    <property type="protein sequence ID" value="WAU02067.1"/>
    <property type="molecule type" value="Genomic_DNA"/>
</dbReference>
<gene>
    <name evidence="2" type="ORF">STRNI_000017</name>
</gene>
<evidence type="ECO:0000313" key="2">
    <source>
        <dbReference type="EMBL" id="WAU02067.1"/>
    </source>
</evidence>
<feature type="transmembrane region" description="Helical" evidence="1">
    <location>
        <begin position="6"/>
        <end position="22"/>
    </location>
</feature>
<keyword evidence="1" id="KW-1133">Transmembrane helix</keyword>
<keyword evidence="1" id="KW-0812">Transmembrane</keyword>
<feature type="transmembrane region" description="Helical" evidence="1">
    <location>
        <begin position="67"/>
        <end position="87"/>
    </location>
</feature>
<evidence type="ECO:0000256" key="1">
    <source>
        <dbReference type="SAM" id="Phobius"/>
    </source>
</evidence>
<keyword evidence="3" id="KW-1185">Reference proteome</keyword>
<feature type="transmembrane region" description="Helical" evidence="1">
    <location>
        <begin position="152"/>
        <end position="169"/>
    </location>
</feature>
<evidence type="ECO:0000313" key="3">
    <source>
        <dbReference type="Proteomes" id="UP001210169"/>
    </source>
</evidence>
<feature type="transmembrane region" description="Helical" evidence="1">
    <location>
        <begin position="42"/>
        <end position="61"/>
    </location>
</feature>
<reference evidence="2 3" key="1">
    <citation type="submission" date="2022-12" db="EMBL/GenBank/DDBJ databases">
        <authorList>
            <person name="Ruckert C."/>
            <person name="Busche T."/>
            <person name="Kalinowski J."/>
            <person name="Wittmann C."/>
        </authorList>
    </citation>
    <scope>NUCLEOTIDE SEQUENCE [LARGE SCALE GENOMIC DNA]</scope>
    <source>
        <strain evidence="2 3">DSM 40276</strain>
    </source>
</reference>